<comment type="subcellular location">
    <subcellularLocation>
        <location evidence="1 7">Cell membrane</location>
        <topology evidence="1 7">Multi-pass membrane protein</topology>
    </subcellularLocation>
</comment>
<evidence type="ECO:0000313" key="9">
    <source>
        <dbReference type="EMBL" id="WAX58268.1"/>
    </source>
</evidence>
<feature type="transmembrane region" description="Helical" evidence="7">
    <location>
        <begin position="133"/>
        <end position="156"/>
    </location>
</feature>
<organism evidence="9 10">
    <name type="scientific">Jatrophihabitans cynanchi</name>
    <dbReference type="NCBI Taxonomy" id="2944128"/>
    <lineage>
        <taxon>Bacteria</taxon>
        <taxon>Bacillati</taxon>
        <taxon>Actinomycetota</taxon>
        <taxon>Actinomycetes</taxon>
        <taxon>Jatrophihabitantales</taxon>
        <taxon>Jatrophihabitantaceae</taxon>
        <taxon>Jatrophihabitans</taxon>
    </lineage>
</organism>
<evidence type="ECO:0000313" key="10">
    <source>
        <dbReference type="Proteomes" id="UP001164693"/>
    </source>
</evidence>
<reference evidence="9" key="1">
    <citation type="submission" date="2022-05" db="EMBL/GenBank/DDBJ databases">
        <title>Jatrophihabitans sp. SB3-54 whole genome sequence.</title>
        <authorList>
            <person name="Suh M.K."/>
            <person name="Eom M.K."/>
            <person name="Kim J.S."/>
            <person name="Kim H.S."/>
            <person name="Do H.E."/>
            <person name="Shin Y.K."/>
            <person name="Lee J.-S."/>
        </authorList>
    </citation>
    <scope>NUCLEOTIDE SEQUENCE</scope>
    <source>
        <strain evidence="9">SB3-54</strain>
    </source>
</reference>
<dbReference type="PROSITE" id="PS50928">
    <property type="entry name" value="ABC_TM1"/>
    <property type="match status" value="1"/>
</dbReference>
<dbReference type="PANTHER" id="PTHR43163">
    <property type="entry name" value="DIPEPTIDE TRANSPORT SYSTEM PERMEASE PROTEIN DPPB-RELATED"/>
    <property type="match status" value="1"/>
</dbReference>
<evidence type="ECO:0000256" key="6">
    <source>
        <dbReference type="ARBA" id="ARBA00023136"/>
    </source>
</evidence>
<feature type="transmembrane region" description="Helical" evidence="7">
    <location>
        <begin position="242"/>
        <end position="263"/>
    </location>
</feature>
<dbReference type="Pfam" id="PF00528">
    <property type="entry name" value="BPD_transp_1"/>
    <property type="match status" value="1"/>
</dbReference>
<keyword evidence="5 7" id="KW-1133">Transmembrane helix</keyword>
<evidence type="ECO:0000256" key="2">
    <source>
        <dbReference type="ARBA" id="ARBA00022448"/>
    </source>
</evidence>
<dbReference type="EMBL" id="CP097463">
    <property type="protein sequence ID" value="WAX58268.1"/>
    <property type="molecule type" value="Genomic_DNA"/>
</dbReference>
<feature type="transmembrane region" description="Helical" evidence="7">
    <location>
        <begin position="12"/>
        <end position="31"/>
    </location>
</feature>
<keyword evidence="10" id="KW-1185">Reference proteome</keyword>
<comment type="similarity">
    <text evidence="7">Belongs to the binding-protein-dependent transport system permease family.</text>
</comment>
<gene>
    <name evidence="9" type="ORF">M6B22_05760</name>
</gene>
<dbReference type="Pfam" id="PF19300">
    <property type="entry name" value="BPD_transp_1_N"/>
    <property type="match status" value="1"/>
</dbReference>
<evidence type="ECO:0000256" key="3">
    <source>
        <dbReference type="ARBA" id="ARBA00022475"/>
    </source>
</evidence>
<dbReference type="InterPro" id="IPR035906">
    <property type="entry name" value="MetI-like_sf"/>
</dbReference>
<dbReference type="InterPro" id="IPR045621">
    <property type="entry name" value="BPD_transp_1_N"/>
</dbReference>
<evidence type="ECO:0000256" key="5">
    <source>
        <dbReference type="ARBA" id="ARBA00022989"/>
    </source>
</evidence>
<feature type="transmembrane region" description="Helical" evidence="7">
    <location>
        <begin position="100"/>
        <end position="121"/>
    </location>
</feature>
<feature type="domain" description="ABC transmembrane type-1" evidence="8">
    <location>
        <begin position="94"/>
        <end position="296"/>
    </location>
</feature>
<keyword evidence="4 7" id="KW-0812">Transmembrane</keyword>
<proteinExistence type="inferred from homology"/>
<dbReference type="SUPFAM" id="SSF161098">
    <property type="entry name" value="MetI-like"/>
    <property type="match status" value="1"/>
</dbReference>
<protein>
    <submittedName>
        <fullName evidence="9">ABC transporter permease</fullName>
    </submittedName>
</protein>
<feature type="transmembrane region" description="Helical" evidence="7">
    <location>
        <begin position="275"/>
        <end position="296"/>
    </location>
</feature>
<keyword evidence="3" id="KW-1003">Cell membrane</keyword>
<feature type="transmembrane region" description="Helical" evidence="7">
    <location>
        <begin position="168"/>
        <end position="185"/>
    </location>
</feature>
<accession>A0ABY7K097</accession>
<dbReference type="Proteomes" id="UP001164693">
    <property type="component" value="Chromosome"/>
</dbReference>
<keyword evidence="6 7" id="KW-0472">Membrane</keyword>
<dbReference type="Gene3D" id="1.10.3720.10">
    <property type="entry name" value="MetI-like"/>
    <property type="match status" value="1"/>
</dbReference>
<dbReference type="RefSeq" id="WP_269444818.1">
    <property type="nucleotide sequence ID" value="NZ_CP097463.1"/>
</dbReference>
<keyword evidence="2 7" id="KW-0813">Transport</keyword>
<name>A0ABY7K097_9ACTN</name>
<sequence>MGRYLVQRIGQGLIVIIGVVTVVFVVTRVVGDPAKVMLPLTSTAAQRKAFDHQLGLDKPLIVQYFDFWKGILHGNFGESYVRKQPALHVALDYLPATLELVFVGMAIAFVLAVTIGVIAALRPGRLLDRAVTFVSLIGLSVPQFWLGLLLIILFGVKLGWFPVSGRDGATAIVLPAITLAAPTTGRTAMVVRSSMIDELNKQYVLTAEAKGLSAWRRIGVHTLRNALAPAVTLFGWDLVRALAGFDVVVEVVFGWTGIGHLAYDSILGQDFTELQAIVILVAILVVIINICMDMVYRLIDPRVKVGA</sequence>
<dbReference type="InterPro" id="IPR000515">
    <property type="entry name" value="MetI-like"/>
</dbReference>
<dbReference type="PANTHER" id="PTHR43163:SF6">
    <property type="entry name" value="DIPEPTIDE TRANSPORT SYSTEM PERMEASE PROTEIN DPPB-RELATED"/>
    <property type="match status" value="1"/>
</dbReference>
<evidence type="ECO:0000256" key="4">
    <source>
        <dbReference type="ARBA" id="ARBA00022692"/>
    </source>
</evidence>
<evidence type="ECO:0000259" key="8">
    <source>
        <dbReference type="PROSITE" id="PS50928"/>
    </source>
</evidence>
<dbReference type="CDD" id="cd06261">
    <property type="entry name" value="TM_PBP2"/>
    <property type="match status" value="1"/>
</dbReference>
<evidence type="ECO:0000256" key="7">
    <source>
        <dbReference type="RuleBase" id="RU363032"/>
    </source>
</evidence>
<evidence type="ECO:0000256" key="1">
    <source>
        <dbReference type="ARBA" id="ARBA00004651"/>
    </source>
</evidence>